<accession>A0A1Y2E4V6</accession>
<dbReference type="STRING" id="1141098.A0A1Y2E4V6"/>
<dbReference type="SUPFAM" id="SSF54495">
    <property type="entry name" value="UBC-like"/>
    <property type="match status" value="1"/>
</dbReference>
<proteinExistence type="predicted"/>
<organism evidence="2 3">
    <name type="scientific">Pseudomassariella vexata</name>
    <dbReference type="NCBI Taxonomy" id="1141098"/>
    <lineage>
        <taxon>Eukaryota</taxon>
        <taxon>Fungi</taxon>
        <taxon>Dikarya</taxon>
        <taxon>Ascomycota</taxon>
        <taxon>Pezizomycotina</taxon>
        <taxon>Sordariomycetes</taxon>
        <taxon>Xylariomycetidae</taxon>
        <taxon>Amphisphaeriales</taxon>
        <taxon>Pseudomassariaceae</taxon>
        <taxon>Pseudomassariella</taxon>
    </lineage>
</organism>
<dbReference type="FunCoup" id="A0A1Y2E4V6">
    <property type="interactions" value="75"/>
</dbReference>
<dbReference type="PROSITE" id="PS50127">
    <property type="entry name" value="UBC_2"/>
    <property type="match status" value="1"/>
</dbReference>
<dbReference type="RefSeq" id="XP_040717358.1">
    <property type="nucleotide sequence ID" value="XM_040860019.1"/>
</dbReference>
<comment type="caution">
    <text evidence="2">The sequence shown here is derived from an EMBL/GenBank/DDBJ whole genome shotgun (WGS) entry which is preliminary data.</text>
</comment>
<dbReference type="InterPro" id="IPR000608">
    <property type="entry name" value="UBC"/>
</dbReference>
<evidence type="ECO:0000313" key="2">
    <source>
        <dbReference type="EMBL" id="ORY66394.1"/>
    </source>
</evidence>
<evidence type="ECO:0000259" key="1">
    <source>
        <dbReference type="PROSITE" id="PS50127"/>
    </source>
</evidence>
<reference evidence="2 3" key="1">
    <citation type="submission" date="2016-07" db="EMBL/GenBank/DDBJ databases">
        <title>Pervasive Adenine N6-methylation of Active Genes in Fungi.</title>
        <authorList>
            <consortium name="DOE Joint Genome Institute"/>
            <person name="Mondo S.J."/>
            <person name="Dannebaum R.O."/>
            <person name="Kuo R.C."/>
            <person name="Labutti K."/>
            <person name="Haridas S."/>
            <person name="Kuo A."/>
            <person name="Salamov A."/>
            <person name="Ahrendt S.R."/>
            <person name="Lipzen A."/>
            <person name="Sullivan W."/>
            <person name="Andreopoulos W.B."/>
            <person name="Clum A."/>
            <person name="Lindquist E."/>
            <person name="Daum C."/>
            <person name="Ramamoorthy G.K."/>
            <person name="Gryganskyi A."/>
            <person name="Culley D."/>
            <person name="Magnuson J.K."/>
            <person name="James T.Y."/>
            <person name="O'Malley M.A."/>
            <person name="Stajich J.E."/>
            <person name="Spatafora J.W."/>
            <person name="Visel A."/>
            <person name="Grigoriev I.V."/>
        </authorList>
    </citation>
    <scope>NUCLEOTIDE SEQUENCE [LARGE SCALE GENOMIC DNA]</scope>
    <source>
        <strain evidence="2 3">CBS 129021</strain>
    </source>
</reference>
<gene>
    <name evidence="2" type="ORF">BCR38DRAFT_430153</name>
</gene>
<dbReference type="InParanoid" id="A0A1Y2E4V6"/>
<feature type="domain" description="UBC core" evidence="1">
    <location>
        <begin position="10"/>
        <end position="163"/>
    </location>
</feature>
<dbReference type="CDD" id="cd23812">
    <property type="entry name" value="UBCc_ScPEX4-like"/>
    <property type="match status" value="1"/>
</dbReference>
<evidence type="ECO:0000313" key="3">
    <source>
        <dbReference type="Proteomes" id="UP000193689"/>
    </source>
</evidence>
<dbReference type="AlphaFoldDB" id="A0A1Y2E4V6"/>
<protein>
    <submittedName>
        <fullName evidence="2">Ubiquitin-conjugating enzyme/RWD-like protein</fullName>
    </submittedName>
</protein>
<dbReference type="SMART" id="SM00212">
    <property type="entry name" value="UBCc"/>
    <property type="match status" value="1"/>
</dbReference>
<dbReference type="GeneID" id="63776231"/>
<sequence length="168" mass="18519">MSSTVSSSRSASKRLLRELATWEKEASTESGIERLGPVSEEGLLHWEAVINGRGIGNGYDEGRWLLTIHIPPTYPHHPPKIIFRTPIVHANIALATGEICLDLLKDQWTPAYSVLECVRAVRMLLGCPETDSPLNVDVAALIRGGDALGARSLVEFWCRDEGGRYEGR</sequence>
<dbReference type="OrthoDB" id="9973183at2759"/>
<dbReference type="InterPro" id="IPR016135">
    <property type="entry name" value="UBQ-conjugating_enzyme/RWD"/>
</dbReference>
<dbReference type="EMBL" id="MCFJ01000005">
    <property type="protein sequence ID" value="ORY66394.1"/>
    <property type="molecule type" value="Genomic_DNA"/>
</dbReference>
<dbReference type="PANTHER" id="PTHR24068">
    <property type="entry name" value="UBIQUITIN-CONJUGATING ENZYME E2"/>
    <property type="match status" value="1"/>
</dbReference>
<dbReference type="Proteomes" id="UP000193689">
    <property type="component" value="Unassembled WGS sequence"/>
</dbReference>
<keyword evidence="3" id="KW-1185">Reference proteome</keyword>
<dbReference type="Pfam" id="PF00179">
    <property type="entry name" value="UQ_con"/>
    <property type="match status" value="1"/>
</dbReference>
<dbReference type="Gene3D" id="3.10.110.10">
    <property type="entry name" value="Ubiquitin Conjugating Enzyme"/>
    <property type="match status" value="1"/>
</dbReference>
<name>A0A1Y2E4V6_9PEZI</name>